<keyword evidence="1" id="KW-0812">Transmembrane</keyword>
<dbReference type="Proteomes" id="UP000660611">
    <property type="component" value="Unassembled WGS sequence"/>
</dbReference>
<dbReference type="EMBL" id="BONQ01000085">
    <property type="protein sequence ID" value="GIG47725.1"/>
    <property type="molecule type" value="Genomic_DNA"/>
</dbReference>
<accession>A0A919UDK6</accession>
<dbReference type="RefSeq" id="WP_203849449.1">
    <property type="nucleotide sequence ID" value="NZ_BAAAVW010000019.1"/>
</dbReference>
<protein>
    <submittedName>
        <fullName evidence="2">Uncharacterized protein</fullName>
    </submittedName>
</protein>
<evidence type="ECO:0000256" key="1">
    <source>
        <dbReference type="SAM" id="Phobius"/>
    </source>
</evidence>
<feature type="transmembrane region" description="Helical" evidence="1">
    <location>
        <begin position="53"/>
        <end position="73"/>
    </location>
</feature>
<dbReference type="Pfam" id="PF19744">
    <property type="entry name" value="DUF6232"/>
    <property type="match status" value="1"/>
</dbReference>
<dbReference type="InterPro" id="IPR045629">
    <property type="entry name" value="DUF6232"/>
</dbReference>
<proteinExistence type="predicted"/>
<evidence type="ECO:0000313" key="2">
    <source>
        <dbReference type="EMBL" id="GIG47725.1"/>
    </source>
</evidence>
<keyword evidence="3" id="KW-1185">Reference proteome</keyword>
<keyword evidence="1" id="KW-0472">Membrane</keyword>
<keyword evidence="1" id="KW-1133">Transmembrane helix</keyword>
<gene>
    <name evidence="2" type="ORF">Dsi01nite_057660</name>
</gene>
<name>A0A919UDK6_9ACTN</name>
<organism evidence="2 3">
    <name type="scientific">Dactylosporangium siamense</name>
    <dbReference type="NCBI Taxonomy" id="685454"/>
    <lineage>
        <taxon>Bacteria</taxon>
        <taxon>Bacillati</taxon>
        <taxon>Actinomycetota</taxon>
        <taxon>Actinomycetes</taxon>
        <taxon>Micromonosporales</taxon>
        <taxon>Micromonosporaceae</taxon>
        <taxon>Dactylosporangium</taxon>
    </lineage>
</organism>
<evidence type="ECO:0000313" key="3">
    <source>
        <dbReference type="Proteomes" id="UP000660611"/>
    </source>
</evidence>
<comment type="caution">
    <text evidence="2">The sequence shown here is derived from an EMBL/GenBank/DDBJ whole genome shotgun (WGS) entry which is preliminary data.</text>
</comment>
<reference evidence="2" key="1">
    <citation type="submission" date="2021-01" db="EMBL/GenBank/DDBJ databases">
        <title>Whole genome shotgun sequence of Dactylosporangium siamense NBRC 106093.</title>
        <authorList>
            <person name="Komaki H."/>
            <person name="Tamura T."/>
        </authorList>
    </citation>
    <scope>NUCLEOTIDE SEQUENCE</scope>
    <source>
        <strain evidence="2">NBRC 106093</strain>
    </source>
</reference>
<feature type="transmembrane region" description="Helical" evidence="1">
    <location>
        <begin position="79"/>
        <end position="100"/>
    </location>
</feature>
<sequence>MNSFAPQSFESRPVVHYNQHGILVTDRVFATETGRYEIAELTRPTHGTGGLHPGVRACIAIGLANTVVLGVAVATTGSIAVVLVALSALAITWLVGLIYARRWPRQHTLVADYRGKQVTLLSTRDVDLFGRVSRALQRSRR</sequence>
<dbReference type="AlphaFoldDB" id="A0A919UDK6"/>